<keyword evidence="4" id="KW-0238">DNA-binding</keyword>
<feature type="domain" description="RNA polymerase sigma factor 70 region 4 type 2" evidence="7">
    <location>
        <begin position="137"/>
        <end position="183"/>
    </location>
</feature>
<dbReference type="InterPro" id="IPR036388">
    <property type="entry name" value="WH-like_DNA-bd_sf"/>
</dbReference>
<dbReference type="NCBIfam" id="TIGR02937">
    <property type="entry name" value="sigma70-ECF"/>
    <property type="match status" value="1"/>
</dbReference>
<dbReference type="InterPro" id="IPR039425">
    <property type="entry name" value="RNA_pol_sigma-70-like"/>
</dbReference>
<name>A0A3B1DAI0_9ZZZZ</name>
<dbReference type="InterPro" id="IPR013325">
    <property type="entry name" value="RNA_pol_sigma_r2"/>
</dbReference>
<accession>A0A3B1DAI0</accession>
<dbReference type="Pfam" id="PF04542">
    <property type="entry name" value="Sigma70_r2"/>
    <property type="match status" value="1"/>
</dbReference>
<dbReference type="EMBL" id="UOGL01000013">
    <property type="protein sequence ID" value="VAX35841.1"/>
    <property type="molecule type" value="Genomic_DNA"/>
</dbReference>
<sequence length="198" mass="22765">MNNNNGKITPNDIEGMGVYRPRMYRVALRIVGNSGEAEDVVQEASIRVIQKWDQVREGIKFVSWLHQVTVNCAIDLIRKRKKTISLSEPLSEAVLGFKCHRRQNNDSQNNCFHDRCEASPDYLVEQQELFQLALGFVEQLPAECRTSFILTQLDGYTYDEVAEIQNVPRGTIASRVYRARKQLLSQMNDKMNLEGEKK</sequence>
<dbReference type="SUPFAM" id="SSF88946">
    <property type="entry name" value="Sigma2 domain of RNA polymerase sigma factors"/>
    <property type="match status" value="1"/>
</dbReference>
<feature type="domain" description="RNA polymerase sigma-70 region 2" evidence="6">
    <location>
        <begin position="19"/>
        <end position="82"/>
    </location>
</feature>
<evidence type="ECO:0000256" key="5">
    <source>
        <dbReference type="ARBA" id="ARBA00023163"/>
    </source>
</evidence>
<dbReference type="Gene3D" id="1.10.1740.10">
    <property type="match status" value="1"/>
</dbReference>
<evidence type="ECO:0000256" key="4">
    <source>
        <dbReference type="ARBA" id="ARBA00023125"/>
    </source>
</evidence>
<proteinExistence type="inferred from homology"/>
<dbReference type="InterPro" id="IPR014284">
    <property type="entry name" value="RNA_pol_sigma-70_dom"/>
</dbReference>
<dbReference type="PANTHER" id="PTHR43133:SF8">
    <property type="entry name" value="RNA POLYMERASE SIGMA FACTOR HI_1459-RELATED"/>
    <property type="match status" value="1"/>
</dbReference>
<evidence type="ECO:0000259" key="6">
    <source>
        <dbReference type="Pfam" id="PF04542"/>
    </source>
</evidence>
<evidence type="ECO:0000256" key="2">
    <source>
        <dbReference type="ARBA" id="ARBA00023015"/>
    </source>
</evidence>
<dbReference type="AlphaFoldDB" id="A0A3B1DAI0"/>
<dbReference type="InterPro" id="IPR013249">
    <property type="entry name" value="RNA_pol_sigma70_r4_t2"/>
</dbReference>
<dbReference type="InterPro" id="IPR013324">
    <property type="entry name" value="RNA_pol_sigma_r3/r4-like"/>
</dbReference>
<dbReference type="PANTHER" id="PTHR43133">
    <property type="entry name" value="RNA POLYMERASE ECF-TYPE SIGMA FACTO"/>
    <property type="match status" value="1"/>
</dbReference>
<gene>
    <name evidence="8" type="ORF">MNBD_PLANCTO02-3196</name>
</gene>
<dbReference type="SUPFAM" id="SSF88659">
    <property type="entry name" value="Sigma3 and sigma4 domains of RNA polymerase sigma factors"/>
    <property type="match status" value="1"/>
</dbReference>
<keyword evidence="5" id="KW-0804">Transcription</keyword>
<dbReference type="InterPro" id="IPR007627">
    <property type="entry name" value="RNA_pol_sigma70_r2"/>
</dbReference>
<evidence type="ECO:0000256" key="3">
    <source>
        <dbReference type="ARBA" id="ARBA00023082"/>
    </source>
</evidence>
<dbReference type="Pfam" id="PF08281">
    <property type="entry name" value="Sigma70_r4_2"/>
    <property type="match status" value="1"/>
</dbReference>
<comment type="similarity">
    <text evidence="1">Belongs to the sigma-70 factor family. ECF subfamily.</text>
</comment>
<evidence type="ECO:0000256" key="1">
    <source>
        <dbReference type="ARBA" id="ARBA00010641"/>
    </source>
</evidence>
<dbReference type="GO" id="GO:0016987">
    <property type="term" value="F:sigma factor activity"/>
    <property type="evidence" value="ECO:0007669"/>
    <property type="project" value="UniProtKB-KW"/>
</dbReference>
<protein>
    <recommendedName>
        <fullName evidence="9">RNA polymerase sigma factor</fullName>
    </recommendedName>
</protein>
<reference evidence="8" key="1">
    <citation type="submission" date="2018-06" db="EMBL/GenBank/DDBJ databases">
        <authorList>
            <person name="Zhirakovskaya E."/>
        </authorList>
    </citation>
    <scope>NUCLEOTIDE SEQUENCE</scope>
</reference>
<evidence type="ECO:0008006" key="9">
    <source>
        <dbReference type="Google" id="ProtNLM"/>
    </source>
</evidence>
<keyword evidence="3" id="KW-0731">Sigma factor</keyword>
<dbReference type="GO" id="GO:0006352">
    <property type="term" value="P:DNA-templated transcription initiation"/>
    <property type="evidence" value="ECO:0007669"/>
    <property type="project" value="InterPro"/>
</dbReference>
<organism evidence="8">
    <name type="scientific">hydrothermal vent metagenome</name>
    <dbReference type="NCBI Taxonomy" id="652676"/>
    <lineage>
        <taxon>unclassified sequences</taxon>
        <taxon>metagenomes</taxon>
        <taxon>ecological metagenomes</taxon>
    </lineage>
</organism>
<keyword evidence="2" id="KW-0805">Transcription regulation</keyword>
<dbReference type="CDD" id="cd06171">
    <property type="entry name" value="Sigma70_r4"/>
    <property type="match status" value="1"/>
</dbReference>
<dbReference type="GO" id="GO:0003677">
    <property type="term" value="F:DNA binding"/>
    <property type="evidence" value="ECO:0007669"/>
    <property type="project" value="UniProtKB-KW"/>
</dbReference>
<dbReference type="Gene3D" id="1.10.10.10">
    <property type="entry name" value="Winged helix-like DNA-binding domain superfamily/Winged helix DNA-binding domain"/>
    <property type="match status" value="1"/>
</dbReference>
<evidence type="ECO:0000313" key="8">
    <source>
        <dbReference type="EMBL" id="VAX35841.1"/>
    </source>
</evidence>
<evidence type="ECO:0000259" key="7">
    <source>
        <dbReference type="Pfam" id="PF08281"/>
    </source>
</evidence>